<dbReference type="SUPFAM" id="SSF54160">
    <property type="entry name" value="Chromo domain-like"/>
    <property type="match status" value="1"/>
</dbReference>
<dbReference type="InterPro" id="IPR038718">
    <property type="entry name" value="SNF2-like_sf"/>
</dbReference>
<dbReference type="InterPro" id="IPR023780">
    <property type="entry name" value="Chromo_domain"/>
</dbReference>
<keyword evidence="5" id="KW-0804">Transcription</keyword>
<dbReference type="GO" id="GO:0016887">
    <property type="term" value="F:ATP hydrolysis activity"/>
    <property type="evidence" value="ECO:0007669"/>
    <property type="project" value="TreeGrafter"/>
</dbReference>
<dbReference type="InterPro" id="IPR000953">
    <property type="entry name" value="Chromo/chromo_shadow_dom"/>
</dbReference>
<dbReference type="Pfam" id="PF00385">
    <property type="entry name" value="Chromo"/>
    <property type="match status" value="1"/>
</dbReference>
<dbReference type="PROSITE" id="PS00598">
    <property type="entry name" value="CHROMO_1"/>
    <property type="match status" value="1"/>
</dbReference>
<dbReference type="GeneID" id="25732769"/>
<keyword evidence="10" id="KW-1185">Reference proteome</keyword>
<keyword evidence="4" id="KW-0805">Transcription regulation</keyword>
<dbReference type="GO" id="GO:0003677">
    <property type="term" value="F:DNA binding"/>
    <property type="evidence" value="ECO:0007669"/>
    <property type="project" value="UniProtKB-KW"/>
</dbReference>
<gene>
    <name evidence="9" type="ORF">MNEG_15138</name>
</gene>
<keyword evidence="9" id="KW-0347">Helicase</keyword>
<dbReference type="InterPro" id="IPR000330">
    <property type="entry name" value="SNF2_N"/>
</dbReference>
<dbReference type="Pfam" id="PF00176">
    <property type="entry name" value="SNF2-rel_dom"/>
    <property type="match status" value="1"/>
</dbReference>
<keyword evidence="3" id="KW-0067">ATP-binding</keyword>
<evidence type="ECO:0000256" key="4">
    <source>
        <dbReference type="ARBA" id="ARBA00023015"/>
    </source>
</evidence>
<proteinExistence type="predicted"/>
<dbReference type="Proteomes" id="UP000054498">
    <property type="component" value="Unassembled WGS sequence"/>
</dbReference>
<accession>A0A0D2MBZ2</accession>
<evidence type="ECO:0000256" key="2">
    <source>
        <dbReference type="ARBA" id="ARBA00022741"/>
    </source>
</evidence>
<dbReference type="PANTHER" id="PTHR45623">
    <property type="entry name" value="CHROMODOMAIN-HELICASE-DNA-BINDING PROTEIN 3-RELATED-RELATED"/>
    <property type="match status" value="1"/>
</dbReference>
<feature type="domain" description="Chromo" evidence="7">
    <location>
        <begin position="1"/>
        <end position="47"/>
    </location>
</feature>
<protein>
    <submittedName>
        <fullName evidence="9">Chromodomain-helicase-DNA-binding protein</fullName>
        <ecNumber evidence="9">3.6.1.-</ecNumber>
    </submittedName>
</protein>
<dbReference type="PANTHER" id="PTHR45623:SF11">
    <property type="entry name" value="KISMET, ISOFORM C"/>
    <property type="match status" value="1"/>
</dbReference>
<keyword evidence="6" id="KW-0539">Nucleus</keyword>
<name>A0A0D2MBZ2_9CHLO</name>
<dbReference type="KEGG" id="mng:MNEG_15138"/>
<dbReference type="PROSITE" id="PS50013">
    <property type="entry name" value="CHROMO_2"/>
    <property type="match status" value="1"/>
</dbReference>
<evidence type="ECO:0000259" key="8">
    <source>
        <dbReference type="PROSITE" id="PS51192"/>
    </source>
</evidence>
<dbReference type="PROSITE" id="PS51192">
    <property type="entry name" value="HELICASE_ATP_BIND_1"/>
    <property type="match status" value="1"/>
</dbReference>
<dbReference type="GO" id="GO:0042393">
    <property type="term" value="F:histone binding"/>
    <property type="evidence" value="ECO:0007669"/>
    <property type="project" value="TreeGrafter"/>
</dbReference>
<keyword evidence="2" id="KW-0547">Nucleotide-binding</keyword>
<dbReference type="GO" id="GO:0005634">
    <property type="term" value="C:nucleus"/>
    <property type="evidence" value="ECO:0007669"/>
    <property type="project" value="UniProtKB-SubCell"/>
</dbReference>
<dbReference type="GO" id="GO:0003682">
    <property type="term" value="F:chromatin binding"/>
    <property type="evidence" value="ECO:0007669"/>
    <property type="project" value="TreeGrafter"/>
</dbReference>
<dbReference type="Gene3D" id="3.40.50.10810">
    <property type="entry name" value="Tandem AAA-ATPase domain"/>
    <property type="match status" value="1"/>
</dbReference>
<dbReference type="InterPro" id="IPR016197">
    <property type="entry name" value="Chromo-like_dom_sf"/>
</dbReference>
<dbReference type="InterPro" id="IPR014001">
    <property type="entry name" value="Helicase_ATP-bd"/>
</dbReference>
<comment type="subcellular location">
    <subcellularLocation>
        <location evidence="1">Nucleus</location>
    </subcellularLocation>
</comment>
<reference evidence="9 10" key="1">
    <citation type="journal article" date="2013" name="BMC Genomics">
        <title>Reconstruction of the lipid metabolism for the microalga Monoraphidium neglectum from its genome sequence reveals characteristics suitable for biofuel production.</title>
        <authorList>
            <person name="Bogen C."/>
            <person name="Al-Dilaimi A."/>
            <person name="Albersmeier A."/>
            <person name="Wichmann J."/>
            <person name="Grundmann M."/>
            <person name="Rupp O."/>
            <person name="Lauersen K.J."/>
            <person name="Blifernez-Klassen O."/>
            <person name="Kalinowski J."/>
            <person name="Goesmann A."/>
            <person name="Mussgnug J.H."/>
            <person name="Kruse O."/>
        </authorList>
    </citation>
    <scope>NUCLEOTIDE SEQUENCE [LARGE SCALE GENOMIC DNA]</scope>
    <source>
        <strain evidence="9 10">SAG 48.87</strain>
    </source>
</reference>
<evidence type="ECO:0000256" key="5">
    <source>
        <dbReference type="ARBA" id="ARBA00023163"/>
    </source>
</evidence>
<dbReference type="GO" id="GO:0000785">
    <property type="term" value="C:chromatin"/>
    <property type="evidence" value="ECO:0007669"/>
    <property type="project" value="TreeGrafter"/>
</dbReference>
<evidence type="ECO:0000256" key="1">
    <source>
        <dbReference type="ARBA" id="ARBA00004123"/>
    </source>
</evidence>
<dbReference type="GO" id="GO:0140658">
    <property type="term" value="F:ATP-dependent chromatin remodeler activity"/>
    <property type="evidence" value="ECO:0007669"/>
    <property type="project" value="TreeGrafter"/>
</dbReference>
<dbReference type="RefSeq" id="XP_013891845.1">
    <property type="nucleotide sequence ID" value="XM_014036391.1"/>
</dbReference>
<feature type="domain" description="Helicase ATP-binding" evidence="8">
    <location>
        <begin position="101"/>
        <end position="272"/>
    </location>
</feature>
<dbReference type="Gene3D" id="2.40.50.40">
    <property type="match status" value="1"/>
</dbReference>
<keyword evidence="9" id="KW-0238">DNA-binding</keyword>
<dbReference type="OrthoDB" id="5857104at2759"/>
<dbReference type="InterPro" id="IPR023779">
    <property type="entry name" value="Chromodomain_CS"/>
</dbReference>
<dbReference type="GO" id="GO:0004386">
    <property type="term" value="F:helicase activity"/>
    <property type="evidence" value="ECO:0007669"/>
    <property type="project" value="UniProtKB-KW"/>
</dbReference>
<evidence type="ECO:0000256" key="3">
    <source>
        <dbReference type="ARBA" id="ARBA00022840"/>
    </source>
</evidence>
<sequence length="272" mass="31048">MCSRVVRGREQLRVKWTGLEYSESTWEEEDQVAGDAAGRVALARFRRFSVRPDCGPPKPKRPSKGDVDARRLPAFRNGRKLRNYQEESLHWMVSNYRGDFNGATWEPRNCLLGDEMGLGKTAQSISVMAWLRQFGKVQWPFLVVAPLTTLGHWQREIETWTDMNTVVYAGARADRDIIRATEFWHRGGSSGRGDPKPDFGPKFHVLLTSYETVLKDTAAFRGFKFEAAILDEAHRLKSRSSATRLALEDLNIHWLLLLSGTPVQNNMKELQV</sequence>
<dbReference type="InterPro" id="IPR027417">
    <property type="entry name" value="P-loop_NTPase"/>
</dbReference>
<dbReference type="SUPFAM" id="SSF52540">
    <property type="entry name" value="P-loop containing nucleoside triphosphate hydrolases"/>
    <property type="match status" value="1"/>
</dbReference>
<dbReference type="SMART" id="SM00487">
    <property type="entry name" value="DEXDc"/>
    <property type="match status" value="1"/>
</dbReference>
<organism evidence="9 10">
    <name type="scientific">Monoraphidium neglectum</name>
    <dbReference type="NCBI Taxonomy" id="145388"/>
    <lineage>
        <taxon>Eukaryota</taxon>
        <taxon>Viridiplantae</taxon>
        <taxon>Chlorophyta</taxon>
        <taxon>core chlorophytes</taxon>
        <taxon>Chlorophyceae</taxon>
        <taxon>CS clade</taxon>
        <taxon>Sphaeropleales</taxon>
        <taxon>Selenastraceae</taxon>
        <taxon>Monoraphidium</taxon>
    </lineage>
</organism>
<evidence type="ECO:0000256" key="6">
    <source>
        <dbReference type="ARBA" id="ARBA00023242"/>
    </source>
</evidence>
<dbReference type="EMBL" id="KK105283">
    <property type="protein sequence ID" value="KIY92825.1"/>
    <property type="molecule type" value="Genomic_DNA"/>
</dbReference>
<dbReference type="STRING" id="145388.A0A0D2MBZ2"/>
<dbReference type="AlphaFoldDB" id="A0A0D2MBZ2"/>
<evidence type="ECO:0000259" key="7">
    <source>
        <dbReference type="PROSITE" id="PS50013"/>
    </source>
</evidence>
<keyword evidence="9" id="KW-0378">Hydrolase</keyword>
<evidence type="ECO:0000313" key="10">
    <source>
        <dbReference type="Proteomes" id="UP000054498"/>
    </source>
</evidence>
<dbReference type="GO" id="GO:0005524">
    <property type="term" value="F:ATP binding"/>
    <property type="evidence" value="ECO:0007669"/>
    <property type="project" value="UniProtKB-KW"/>
</dbReference>
<dbReference type="EC" id="3.6.1.-" evidence="9"/>
<evidence type="ECO:0000313" key="9">
    <source>
        <dbReference type="EMBL" id="KIY92825.1"/>
    </source>
</evidence>